<dbReference type="Proteomes" id="UP000051487">
    <property type="component" value="Unassembled WGS sequence"/>
</dbReference>
<feature type="compositionally biased region" description="Low complexity" evidence="1">
    <location>
        <begin position="424"/>
        <end position="445"/>
    </location>
</feature>
<evidence type="ECO:0000256" key="1">
    <source>
        <dbReference type="SAM" id="MobiDB-lite"/>
    </source>
</evidence>
<feature type="compositionally biased region" description="Low complexity" evidence="1">
    <location>
        <begin position="331"/>
        <end position="366"/>
    </location>
</feature>
<feature type="compositionally biased region" description="Basic and acidic residues" evidence="1">
    <location>
        <begin position="369"/>
        <end position="379"/>
    </location>
</feature>
<dbReference type="AlphaFoldDB" id="A0AAN4PBJ1"/>
<feature type="compositionally biased region" description="Low complexity" evidence="1">
    <location>
        <begin position="70"/>
        <end position="87"/>
    </location>
</feature>
<feature type="compositionally biased region" description="Basic and acidic residues" evidence="1">
    <location>
        <begin position="451"/>
        <end position="463"/>
    </location>
</feature>
<dbReference type="EMBL" id="BCLY01000001">
    <property type="protein sequence ID" value="GAQ02826.1"/>
    <property type="molecule type" value="Genomic_DNA"/>
</dbReference>
<comment type="caution">
    <text evidence="2">The sequence shown here is derived from an EMBL/GenBank/DDBJ whole genome shotgun (WGS) entry which is preliminary data.</text>
</comment>
<feature type="compositionally biased region" description="Basic and acidic residues" evidence="1">
    <location>
        <begin position="400"/>
        <end position="409"/>
    </location>
</feature>
<feature type="compositionally biased region" description="Low complexity" evidence="1">
    <location>
        <begin position="237"/>
        <end position="248"/>
    </location>
</feature>
<feature type="compositionally biased region" description="Basic residues" evidence="1">
    <location>
        <begin position="1"/>
        <end position="13"/>
    </location>
</feature>
<sequence>MPKKGGKGKKGKGKGGGGTAKKAPTVQEPVTPGHQVEDVVKGEGEGETTESLAPGTAINVPSAAPPQASETVAASTGAEGTSTAETTENGDSSNEEVEQVSGPGTAKRFSLAEHPGGGEGRELRMPSSLPDTGAAAESEANENTLQGAVGKTQASKAGLVGSLDAGDGEGQAVLPDTVAKESQLTAPTTAPESTIPETTATEAAAPVPVVTDASAPVSEAPAETTLPERLKEKETAAAEPTATSPSESVDLTGHAKRPYESSLFHKDEDHKPPKMAKVEDSETGPAATGTKAADLQTEVPSQSTVQPLVVPGLGAESTDKPAEIPQKVEPAEAVAPTTAPSAAQAAASTTSPVVPAAVAAAGAGSEADAEARQKQEAKESIQAFTGEGQVPAAKAPQQEPEEKAKEKAQETAPVQTTPETPTKAKPNVAAVAAAAAMRGKSAASPAPAPEGADKTEAEPKETQPETQDQVPTETPRGEEAAAKETQQPETAEGKKSHEEAQTAVDKAQEAAKAEAAKADKRKSGFWSWIKRKVKGT</sequence>
<name>A0AAN4PBJ1_ASPLE</name>
<reference evidence="2 3" key="1">
    <citation type="submission" date="2015-11" db="EMBL/GenBank/DDBJ databases">
        <title>Aspergillus lentulus strain IFM 54703T.</title>
        <authorList>
            <person name="Kusuya Y."/>
            <person name="Sakai K."/>
            <person name="Kamei K."/>
            <person name="Takahashi H."/>
            <person name="Yaguchi T."/>
        </authorList>
    </citation>
    <scope>NUCLEOTIDE SEQUENCE [LARGE SCALE GENOMIC DNA]</scope>
    <source>
        <strain evidence="2 3">IFM 54703</strain>
    </source>
</reference>
<feature type="region of interest" description="Disordered" evidence="1">
    <location>
        <begin position="1"/>
        <end position="536"/>
    </location>
</feature>
<evidence type="ECO:0000313" key="2">
    <source>
        <dbReference type="EMBL" id="GAQ02826.1"/>
    </source>
</evidence>
<organism evidence="2 3">
    <name type="scientific">Aspergillus lentulus</name>
    <dbReference type="NCBI Taxonomy" id="293939"/>
    <lineage>
        <taxon>Eukaryota</taxon>
        <taxon>Fungi</taxon>
        <taxon>Dikarya</taxon>
        <taxon>Ascomycota</taxon>
        <taxon>Pezizomycotina</taxon>
        <taxon>Eurotiomycetes</taxon>
        <taxon>Eurotiomycetidae</taxon>
        <taxon>Eurotiales</taxon>
        <taxon>Aspergillaceae</taxon>
        <taxon>Aspergillus</taxon>
        <taxon>Aspergillus subgen. Fumigati</taxon>
    </lineage>
</organism>
<evidence type="ECO:0000313" key="3">
    <source>
        <dbReference type="Proteomes" id="UP000051487"/>
    </source>
</evidence>
<feature type="compositionally biased region" description="Basic and acidic residues" evidence="1">
    <location>
        <begin position="226"/>
        <end position="236"/>
    </location>
</feature>
<feature type="compositionally biased region" description="Low complexity" evidence="1">
    <location>
        <begin position="185"/>
        <end position="218"/>
    </location>
</feature>
<accession>A0AAN4PBJ1</accession>
<proteinExistence type="predicted"/>
<feature type="compositionally biased region" description="Basic and acidic residues" evidence="1">
    <location>
        <begin position="35"/>
        <end position="44"/>
    </location>
</feature>
<feature type="compositionally biased region" description="Basic and acidic residues" evidence="1">
    <location>
        <begin position="491"/>
        <end position="522"/>
    </location>
</feature>
<gene>
    <name evidence="2" type="ORF">ALT_0147</name>
</gene>
<feature type="compositionally biased region" description="Basic and acidic residues" evidence="1">
    <location>
        <begin position="257"/>
        <end position="280"/>
    </location>
</feature>
<protein>
    <submittedName>
        <fullName evidence="2">Uncharacterized protein</fullName>
    </submittedName>
</protein>